<evidence type="ECO:0000259" key="1">
    <source>
        <dbReference type="PROSITE" id="PS50011"/>
    </source>
</evidence>
<dbReference type="AlphaFoldDB" id="A0A0C3K3X4"/>
<dbReference type="Gene3D" id="1.10.510.10">
    <property type="entry name" value="Transferase(Phosphotransferase) domain 1"/>
    <property type="match status" value="1"/>
</dbReference>
<dbReference type="SUPFAM" id="SSF56112">
    <property type="entry name" value="Protein kinase-like (PK-like)"/>
    <property type="match status" value="1"/>
</dbReference>
<dbReference type="Proteomes" id="UP000054248">
    <property type="component" value="Unassembled WGS sequence"/>
</dbReference>
<feature type="domain" description="Protein kinase" evidence="1">
    <location>
        <begin position="1"/>
        <end position="298"/>
    </location>
</feature>
<reference evidence="3" key="2">
    <citation type="submission" date="2015-01" db="EMBL/GenBank/DDBJ databases">
        <title>Evolutionary Origins and Diversification of the Mycorrhizal Mutualists.</title>
        <authorList>
            <consortium name="DOE Joint Genome Institute"/>
            <consortium name="Mycorrhizal Genomics Consortium"/>
            <person name="Kohler A."/>
            <person name="Kuo A."/>
            <person name="Nagy L.G."/>
            <person name="Floudas D."/>
            <person name="Copeland A."/>
            <person name="Barry K.W."/>
            <person name="Cichocki N."/>
            <person name="Veneault-Fourrey C."/>
            <person name="LaButti K."/>
            <person name="Lindquist E.A."/>
            <person name="Lipzen A."/>
            <person name="Lundell T."/>
            <person name="Morin E."/>
            <person name="Murat C."/>
            <person name="Riley R."/>
            <person name="Ohm R."/>
            <person name="Sun H."/>
            <person name="Tunlid A."/>
            <person name="Henrissat B."/>
            <person name="Grigoriev I.V."/>
            <person name="Hibbett D.S."/>
            <person name="Martin F."/>
        </authorList>
    </citation>
    <scope>NUCLEOTIDE SEQUENCE [LARGE SCALE GENOMIC DNA]</scope>
    <source>
        <strain evidence="3">MUT 4182</strain>
    </source>
</reference>
<evidence type="ECO:0000313" key="3">
    <source>
        <dbReference type="Proteomes" id="UP000054248"/>
    </source>
</evidence>
<gene>
    <name evidence="2" type="ORF">M407DRAFT_34239</name>
</gene>
<dbReference type="EMBL" id="KN823666">
    <property type="protein sequence ID" value="KIO16128.1"/>
    <property type="molecule type" value="Genomic_DNA"/>
</dbReference>
<dbReference type="InterPro" id="IPR051681">
    <property type="entry name" value="Ser/Thr_Kinases-Pseudokinases"/>
</dbReference>
<dbReference type="GO" id="GO:0004674">
    <property type="term" value="F:protein serine/threonine kinase activity"/>
    <property type="evidence" value="ECO:0007669"/>
    <property type="project" value="TreeGrafter"/>
</dbReference>
<dbReference type="GO" id="GO:0005524">
    <property type="term" value="F:ATP binding"/>
    <property type="evidence" value="ECO:0007669"/>
    <property type="project" value="InterPro"/>
</dbReference>
<dbReference type="OrthoDB" id="5966500at2759"/>
<keyword evidence="3" id="KW-1185">Reference proteome</keyword>
<dbReference type="HOGENOM" id="CLU_842488_0_0_1"/>
<proteinExistence type="predicted"/>
<name>A0A0C3K3X4_9AGAM</name>
<protein>
    <recommendedName>
        <fullName evidence="1">Protein kinase domain-containing protein</fullName>
    </recommendedName>
</protein>
<dbReference type="InterPro" id="IPR000719">
    <property type="entry name" value="Prot_kinase_dom"/>
</dbReference>
<dbReference type="SMART" id="SM00220">
    <property type="entry name" value="S_TKc"/>
    <property type="match status" value="1"/>
</dbReference>
<reference evidence="2 3" key="1">
    <citation type="submission" date="2014-04" db="EMBL/GenBank/DDBJ databases">
        <authorList>
            <consortium name="DOE Joint Genome Institute"/>
            <person name="Kuo A."/>
            <person name="Girlanda M."/>
            <person name="Perotto S."/>
            <person name="Kohler A."/>
            <person name="Nagy L.G."/>
            <person name="Floudas D."/>
            <person name="Copeland A."/>
            <person name="Barry K.W."/>
            <person name="Cichocki N."/>
            <person name="Veneault-Fourrey C."/>
            <person name="LaButti K."/>
            <person name="Lindquist E.A."/>
            <person name="Lipzen A."/>
            <person name="Lundell T."/>
            <person name="Morin E."/>
            <person name="Murat C."/>
            <person name="Sun H."/>
            <person name="Tunlid A."/>
            <person name="Henrissat B."/>
            <person name="Grigoriev I.V."/>
            <person name="Hibbett D.S."/>
            <person name="Martin F."/>
            <person name="Nordberg H.P."/>
            <person name="Cantor M.N."/>
            <person name="Hua S.X."/>
        </authorList>
    </citation>
    <scope>NUCLEOTIDE SEQUENCE [LARGE SCALE GENOMIC DNA]</scope>
    <source>
        <strain evidence="2 3">MUT 4182</strain>
    </source>
</reference>
<dbReference type="STRING" id="1051891.A0A0C3K3X4"/>
<dbReference type="InterPro" id="IPR011009">
    <property type="entry name" value="Kinase-like_dom_sf"/>
</dbReference>
<dbReference type="PROSITE" id="PS50011">
    <property type="entry name" value="PROTEIN_KINASE_DOM"/>
    <property type="match status" value="1"/>
</dbReference>
<organism evidence="2 3">
    <name type="scientific">Tulasnella calospora MUT 4182</name>
    <dbReference type="NCBI Taxonomy" id="1051891"/>
    <lineage>
        <taxon>Eukaryota</taxon>
        <taxon>Fungi</taxon>
        <taxon>Dikarya</taxon>
        <taxon>Basidiomycota</taxon>
        <taxon>Agaricomycotina</taxon>
        <taxon>Agaricomycetes</taxon>
        <taxon>Cantharellales</taxon>
        <taxon>Tulasnellaceae</taxon>
        <taxon>Tulasnella</taxon>
    </lineage>
</organism>
<dbReference type="PANTHER" id="PTHR44329">
    <property type="entry name" value="SERINE/THREONINE-PROTEIN KINASE TNNI3K-RELATED"/>
    <property type="match status" value="1"/>
</dbReference>
<evidence type="ECO:0000313" key="2">
    <source>
        <dbReference type="EMBL" id="KIO16128.1"/>
    </source>
</evidence>
<dbReference type="Pfam" id="PF00069">
    <property type="entry name" value="Pkinase"/>
    <property type="match status" value="1"/>
</dbReference>
<accession>A0A0C3K3X4</accession>
<sequence length="330" mass="36456">MDYYGHEDITYVPRNPDDRSDYCPVLYQPMPNSIQLIPAYVRELSSLTPRSSSEQSQQISQRNIALVQRRIDAVGDLDPQRILKCYGYRFGDKPCMIVARDGKESLARLIARGDLNPLERLELLYEAGKAIQYLHSKSPPVVHGGVHPKTILIARPNSAVLSDFGLPNVWRLLELDSGFAHPAIDEAWLGPLAGAKVGYTAPEYILDEEEEMLPPADIYAFASVILAVLSSRHPFSGVSISSAKGIAAIVHGVPPDPEDHPNLSKDDPLWPLLQRMWSRNPGDRPTIDEVMKQLNQELKIRGGEAVTNIIGLEDVGGYPTCDQVNAESSA</sequence>